<dbReference type="AlphaFoldDB" id="A0A644TUA0"/>
<dbReference type="CDD" id="cd04617">
    <property type="entry name" value="CBS_pair_CcpN"/>
    <property type="match status" value="1"/>
</dbReference>
<reference evidence="3" key="1">
    <citation type="submission" date="2019-08" db="EMBL/GenBank/DDBJ databases">
        <authorList>
            <person name="Kucharzyk K."/>
            <person name="Murdoch R.W."/>
            <person name="Higgins S."/>
            <person name="Loffler F."/>
        </authorList>
    </citation>
    <scope>NUCLEOTIDE SEQUENCE</scope>
</reference>
<dbReference type="InterPro" id="IPR036390">
    <property type="entry name" value="WH_DNA-bd_sf"/>
</dbReference>
<dbReference type="InterPro" id="IPR046342">
    <property type="entry name" value="CBS_dom_sf"/>
</dbReference>
<dbReference type="Pfam" id="PF00571">
    <property type="entry name" value="CBS"/>
    <property type="match status" value="2"/>
</dbReference>
<dbReference type="SUPFAM" id="SSF54631">
    <property type="entry name" value="CBS-domain pair"/>
    <property type="match status" value="1"/>
</dbReference>
<dbReference type="InterPro" id="IPR013196">
    <property type="entry name" value="HTH_11"/>
</dbReference>
<dbReference type="PANTHER" id="PTHR48108:SF32">
    <property type="entry name" value="TRANSCRIPTIONAL REPRESSOR CCPN"/>
    <property type="match status" value="1"/>
</dbReference>
<protein>
    <submittedName>
        <fullName evidence="3">Transcriptional repressor CcpN</fullName>
    </submittedName>
</protein>
<dbReference type="Gene3D" id="1.10.10.10">
    <property type="entry name" value="Winged helix-like DNA-binding domain superfamily/Winged helix DNA-binding domain"/>
    <property type="match status" value="1"/>
</dbReference>
<keyword evidence="1" id="KW-0677">Repeat</keyword>
<evidence type="ECO:0000256" key="1">
    <source>
        <dbReference type="ARBA" id="ARBA00022737"/>
    </source>
</evidence>
<comment type="caution">
    <text evidence="3">The sequence shown here is derived from an EMBL/GenBank/DDBJ whole genome shotgun (WGS) entry which is preliminary data.</text>
</comment>
<dbReference type="PANTHER" id="PTHR48108">
    <property type="entry name" value="CBS DOMAIN-CONTAINING PROTEIN CBSX2, CHLOROPLASTIC"/>
    <property type="match status" value="1"/>
</dbReference>
<gene>
    <name evidence="3" type="primary">ccpN_2</name>
    <name evidence="3" type="ORF">SDC9_14997</name>
</gene>
<feature type="domain" description="CBS" evidence="2">
    <location>
        <begin position="83"/>
        <end position="142"/>
    </location>
</feature>
<dbReference type="Pfam" id="PF08279">
    <property type="entry name" value="HTH_11"/>
    <property type="match status" value="1"/>
</dbReference>
<dbReference type="InterPro" id="IPR051462">
    <property type="entry name" value="CBS_domain-containing"/>
</dbReference>
<name>A0A644TUA0_9ZZZZ</name>
<dbReference type="SUPFAM" id="SSF46785">
    <property type="entry name" value="Winged helix' DNA-binding domain"/>
    <property type="match status" value="1"/>
</dbReference>
<dbReference type="InterPro" id="IPR000644">
    <property type="entry name" value="CBS_dom"/>
</dbReference>
<dbReference type="EMBL" id="VSSQ01000046">
    <property type="protein sequence ID" value="MPL69261.1"/>
    <property type="molecule type" value="Genomic_DNA"/>
</dbReference>
<dbReference type="Gene3D" id="3.10.580.10">
    <property type="entry name" value="CBS-domain"/>
    <property type="match status" value="1"/>
</dbReference>
<feature type="domain" description="CBS" evidence="2">
    <location>
        <begin position="148"/>
        <end position="215"/>
    </location>
</feature>
<organism evidence="3">
    <name type="scientific">bioreactor metagenome</name>
    <dbReference type="NCBI Taxonomy" id="1076179"/>
    <lineage>
        <taxon>unclassified sequences</taxon>
        <taxon>metagenomes</taxon>
        <taxon>ecological metagenomes</taxon>
    </lineage>
</organism>
<dbReference type="InterPro" id="IPR036388">
    <property type="entry name" value="WH-like_DNA-bd_sf"/>
</dbReference>
<sequence>MNHIELTPRQSTILDIVKTYGPITGNQIAEKVNLSRAALRPDLAILTRSGLLGVRPRVGYYVTGKNPTDLIASTLGRFRVGEIHSIPIVVRENCSVYDAIVTMFIEDVGTVFIVSEGSCLEGVVSRKDLLKSTMGGKNISDMPVTVVMTRMPNIIVTSPQESVLRAAQKLITHQVDSLPVVDAVQVNGKEKLQVVGRFTKTNITRLFVQLVENKE</sequence>
<dbReference type="PIRSF" id="PIRSF026546">
    <property type="entry name" value="UCP026546_CBS_YqzB"/>
    <property type="match status" value="1"/>
</dbReference>
<dbReference type="InterPro" id="IPR016842">
    <property type="entry name" value="UCP026546_HTH-CBS"/>
</dbReference>
<dbReference type="PROSITE" id="PS51371">
    <property type="entry name" value="CBS"/>
    <property type="match status" value="2"/>
</dbReference>
<proteinExistence type="predicted"/>
<evidence type="ECO:0000313" key="3">
    <source>
        <dbReference type="EMBL" id="MPL69261.1"/>
    </source>
</evidence>
<accession>A0A644TUA0</accession>
<dbReference type="SMART" id="SM00116">
    <property type="entry name" value="CBS"/>
    <property type="match status" value="2"/>
</dbReference>
<evidence type="ECO:0000259" key="2">
    <source>
        <dbReference type="PROSITE" id="PS51371"/>
    </source>
</evidence>